<evidence type="ECO:0000256" key="1">
    <source>
        <dbReference type="SAM" id="MobiDB-lite"/>
    </source>
</evidence>
<dbReference type="GO" id="GO:0003676">
    <property type="term" value="F:nucleic acid binding"/>
    <property type="evidence" value="ECO:0007669"/>
    <property type="project" value="InterPro"/>
</dbReference>
<name>A0A7S8BD17_9VIRU</name>
<dbReference type="SUPFAM" id="SSF53098">
    <property type="entry name" value="Ribonuclease H-like"/>
    <property type="match status" value="1"/>
</dbReference>
<feature type="compositionally biased region" description="Basic residues" evidence="1">
    <location>
        <begin position="346"/>
        <end position="358"/>
    </location>
</feature>
<evidence type="ECO:0000313" key="3">
    <source>
        <dbReference type="Proteomes" id="UP001162098"/>
    </source>
</evidence>
<protein>
    <submittedName>
        <fullName evidence="2">Holliday junction resolvase</fullName>
    </submittedName>
</protein>
<sequence length="358" mass="41068">MHLPTLSRHHTMDIIDLTDVPWDPVSLSSPLNDGSRWVTAVWLLVHWGLRQEGLVGDRMLYLFAAVCRQWRLSVHDPEIRAGLMRILSFDVGTVNLAVWLGSFNPERGRRTPFVFHHWELINLETNVPTEAIQNFVRFAHTKRPFMTRNCDLVRIESQPRMEASQMQIIGACLQTYFTTAKTMLLRPKEELPHNYMSLIHAGNKLKVVLDLGILQASDRPAKPASKSAQYNWRKKVSESDCRLMLQLLEEAGAPAQWLEWFEKLPKKDDVADAFLQGAYCLFHLFGHMLPPATADEEAETGMVRPKRKRAAPVKRARKKRAVADNEEAPPPPKKKKKRATTEETKRKKAPASKKRRTE</sequence>
<dbReference type="KEGG" id="vg:80543560"/>
<dbReference type="EMBL" id="MW018138">
    <property type="protein sequence ID" value="QPB44364.1"/>
    <property type="molecule type" value="Genomic_DNA"/>
</dbReference>
<reference evidence="2 3" key="1">
    <citation type="submission" date="2020-09" db="EMBL/GenBank/DDBJ databases">
        <authorList>
            <person name="Zhang R."/>
            <person name="Garcia K."/>
            <person name="Ogata H."/>
        </authorList>
    </citation>
    <scope>NUCLEOTIDE SEQUENCE [LARGE SCALE GENOMIC DNA]</scope>
    <source>
        <strain evidence="3">stheno</strain>
    </source>
</reference>
<organism evidence="2 3">
    <name type="scientific">Medusavirus stheno T3</name>
    <dbReference type="NCBI Taxonomy" id="3069717"/>
    <lineage>
        <taxon>Viruses</taxon>
        <taxon>Varidnaviria</taxon>
        <taxon>Bamfordvirae</taxon>
        <taxon>Nucleocytoviricota</taxon>
        <taxon>Megaviricetes</taxon>
        <taxon>Mamonoviridae</taxon>
        <taxon>Medusavirus</taxon>
        <taxon>Medusavirus sthenus</taxon>
    </lineage>
</organism>
<dbReference type="InterPro" id="IPR036397">
    <property type="entry name" value="RNaseH_sf"/>
</dbReference>
<keyword evidence="3" id="KW-1185">Reference proteome</keyword>
<feature type="region of interest" description="Disordered" evidence="1">
    <location>
        <begin position="296"/>
        <end position="358"/>
    </location>
</feature>
<dbReference type="Proteomes" id="UP001162098">
    <property type="component" value="Segment"/>
</dbReference>
<proteinExistence type="predicted"/>
<feature type="compositionally biased region" description="Basic residues" evidence="1">
    <location>
        <begin position="304"/>
        <end position="320"/>
    </location>
</feature>
<evidence type="ECO:0000313" key="2">
    <source>
        <dbReference type="EMBL" id="QPB44364.1"/>
    </source>
</evidence>
<dbReference type="InterPro" id="IPR012337">
    <property type="entry name" value="RNaseH-like_sf"/>
</dbReference>
<accession>A0A7S8BD17</accession>
<dbReference type="Gene3D" id="3.30.420.10">
    <property type="entry name" value="Ribonuclease H-like superfamily/Ribonuclease H"/>
    <property type="match status" value="1"/>
</dbReference>